<organism evidence="2 3">
    <name type="scientific">Clostridium magnum DSM 2767</name>
    <dbReference type="NCBI Taxonomy" id="1121326"/>
    <lineage>
        <taxon>Bacteria</taxon>
        <taxon>Bacillati</taxon>
        <taxon>Bacillota</taxon>
        <taxon>Clostridia</taxon>
        <taxon>Eubacteriales</taxon>
        <taxon>Clostridiaceae</taxon>
        <taxon>Clostridium</taxon>
    </lineage>
</organism>
<dbReference type="PANTHER" id="PTHR40033:SF1">
    <property type="entry name" value="CITRATE-SODIUM SYMPORTER"/>
    <property type="match status" value="1"/>
</dbReference>
<dbReference type="InterPro" id="IPR004679">
    <property type="entry name" value="2-OHcarboxylate_transport"/>
</dbReference>
<dbReference type="STRING" id="1121326.CLMAG_35540"/>
<feature type="transmembrane region" description="Helical" evidence="1">
    <location>
        <begin position="75"/>
        <end position="95"/>
    </location>
</feature>
<feature type="transmembrane region" description="Helical" evidence="1">
    <location>
        <begin position="12"/>
        <end position="31"/>
    </location>
</feature>
<dbReference type="Proteomes" id="UP000076603">
    <property type="component" value="Unassembled WGS sequence"/>
</dbReference>
<dbReference type="GO" id="GO:0008514">
    <property type="term" value="F:organic anion transmembrane transporter activity"/>
    <property type="evidence" value="ECO:0007669"/>
    <property type="project" value="InterPro"/>
</dbReference>
<reference evidence="2 3" key="1">
    <citation type="submission" date="2016-04" db="EMBL/GenBank/DDBJ databases">
        <title>Genome sequence of Clostridium magnum DSM 2767.</title>
        <authorList>
            <person name="Poehlein A."/>
            <person name="Uhlig R."/>
            <person name="Fischer R."/>
            <person name="Bahl H."/>
            <person name="Daniel R."/>
        </authorList>
    </citation>
    <scope>NUCLEOTIDE SEQUENCE [LARGE SCALE GENOMIC DNA]</scope>
    <source>
        <strain evidence="2 3">DSM 2767</strain>
    </source>
</reference>
<keyword evidence="1" id="KW-1133">Transmembrane helix</keyword>
<keyword evidence="3" id="KW-1185">Reference proteome</keyword>
<proteinExistence type="predicted"/>
<accession>A0A162S1H9</accession>
<evidence type="ECO:0000256" key="1">
    <source>
        <dbReference type="SAM" id="Phobius"/>
    </source>
</evidence>
<name>A0A162S1H9_9CLOT</name>
<evidence type="ECO:0000313" key="3">
    <source>
        <dbReference type="Proteomes" id="UP000076603"/>
    </source>
</evidence>
<feature type="transmembrane region" description="Helical" evidence="1">
    <location>
        <begin position="231"/>
        <end position="252"/>
    </location>
</feature>
<protein>
    <submittedName>
        <fullName evidence="2">Citrate-sodium symporter</fullName>
    </submittedName>
</protein>
<keyword evidence="1" id="KW-0812">Transmembrane</keyword>
<feature type="transmembrane region" description="Helical" evidence="1">
    <location>
        <begin position="107"/>
        <end position="131"/>
    </location>
</feature>
<feature type="transmembrane region" description="Helical" evidence="1">
    <location>
        <begin position="137"/>
        <end position="160"/>
    </location>
</feature>
<dbReference type="RefSeq" id="WP_066625182.1">
    <property type="nucleotide sequence ID" value="NZ_LWAE01000004.1"/>
</dbReference>
<dbReference type="AlphaFoldDB" id="A0A162S1H9"/>
<evidence type="ECO:0000313" key="2">
    <source>
        <dbReference type="EMBL" id="KZL90654.1"/>
    </source>
</evidence>
<keyword evidence="1" id="KW-0472">Membrane</keyword>
<feature type="transmembrane region" description="Helical" evidence="1">
    <location>
        <begin position="172"/>
        <end position="193"/>
    </location>
</feature>
<dbReference type="PATRIC" id="fig|1121326.3.peg.3597"/>
<gene>
    <name evidence="2" type="primary">citS</name>
    <name evidence="2" type="ORF">CLMAG_35540</name>
</gene>
<dbReference type="GO" id="GO:0016020">
    <property type="term" value="C:membrane"/>
    <property type="evidence" value="ECO:0007669"/>
    <property type="project" value="InterPro"/>
</dbReference>
<dbReference type="EMBL" id="LWAE01000004">
    <property type="protein sequence ID" value="KZL90654.1"/>
    <property type="molecule type" value="Genomic_DNA"/>
</dbReference>
<comment type="caution">
    <text evidence="2">The sequence shown here is derived from an EMBL/GenBank/DDBJ whole genome shotgun (WGS) entry which is preliminary data.</text>
</comment>
<sequence length="261" mass="26776">MFVAVNMKVVPSGIVGILPLMLVIGTVLSLVGDKTPIIKDYSGGGPIVVIFGSSALVMFNILLKEAVAKITTFMGSGGFLDLIICALIAGSLLGMNRKLLLQAVVRYLPCLIGGVIAALALVGVVGALLGYGAKEAVLYIGVPIMGGGMDAGAVPLAKIFGGRLNQDPKTIMSIMTPAVVLGNAVAIIASGALDKIGKIKLSLSENGKLIVARSKTQLYAEEEKEEKSNDLGLYGIGILFSGAFMTAGLCMANMGGSGLLY</sequence>
<feature type="transmembrane region" description="Helical" evidence="1">
    <location>
        <begin position="43"/>
        <end position="63"/>
    </location>
</feature>
<dbReference type="PANTHER" id="PTHR40033">
    <property type="entry name" value="NA(+)-MALATE SYMPORTER"/>
    <property type="match status" value="1"/>
</dbReference>
<dbReference type="Pfam" id="PF03390">
    <property type="entry name" value="2HCT"/>
    <property type="match status" value="1"/>
</dbReference>